<feature type="domain" description="Major facilitator superfamily (MFS) profile" evidence="7">
    <location>
        <begin position="20"/>
        <end position="396"/>
    </location>
</feature>
<evidence type="ECO:0000259" key="7">
    <source>
        <dbReference type="PROSITE" id="PS50850"/>
    </source>
</evidence>
<evidence type="ECO:0000256" key="2">
    <source>
        <dbReference type="ARBA" id="ARBA00022692"/>
    </source>
</evidence>
<dbReference type="Pfam" id="PF07690">
    <property type="entry name" value="MFS_1"/>
    <property type="match status" value="1"/>
</dbReference>
<accession>A0A402DNP8</accession>
<keyword evidence="9" id="KW-1185">Reference proteome</keyword>
<dbReference type="AlphaFoldDB" id="A0A402DNP8"/>
<feature type="transmembrane region" description="Helical" evidence="6">
    <location>
        <begin position="20"/>
        <end position="42"/>
    </location>
</feature>
<dbReference type="GO" id="GO:0005886">
    <property type="term" value="C:plasma membrane"/>
    <property type="evidence" value="ECO:0007669"/>
    <property type="project" value="UniProtKB-SubCell"/>
</dbReference>
<organism evidence="8 9">
    <name type="scientific">Cellulomonas biazotea</name>
    <dbReference type="NCBI Taxonomy" id="1709"/>
    <lineage>
        <taxon>Bacteria</taxon>
        <taxon>Bacillati</taxon>
        <taxon>Actinomycetota</taxon>
        <taxon>Actinomycetes</taxon>
        <taxon>Micrococcales</taxon>
        <taxon>Cellulomonadaceae</taxon>
        <taxon>Cellulomonas</taxon>
    </lineage>
</organism>
<dbReference type="SUPFAM" id="SSF103473">
    <property type="entry name" value="MFS general substrate transporter"/>
    <property type="match status" value="1"/>
</dbReference>
<gene>
    <name evidence="8" type="ORF">CBZ_08050</name>
</gene>
<comment type="subcellular location">
    <subcellularLocation>
        <location evidence="1">Cell membrane</location>
        <topology evidence="1">Multi-pass membrane protein</topology>
    </subcellularLocation>
</comment>
<sequence>MTGGTTVPGRPSVTAVMRRARVATSAGFAAQGFVYALLLTSLEQFKSRYGVDDGQITLVVLGVCLLAALGTLAADRIARGAPGSRGALSAGLLVLVAAVASISVAPTFGVLVAGFAVYGLGLGLVDAGTNMQAVSVQRAYGRSLLTTFYASWSVGGIVGAVLVAVTAGRAPTDPAAVVLWAGILVAAAAAVVVSTGGWRAADVTGTVTAEPAGRVPWGPVLLLGLGVVAYYVADTAVSTWSTIYLGDVLDAAASIAPLGYAAYLGTTLLSRIAGDPLVRRHGRGVVVRVSAVIGAVGLALVVVAPGTPVALLGFAVAGAGLGVLAPLCFSAAESLAPGHADAVVARLNIFNYVGAVLGGVLVGAIGSGSTLRAGFVVPVLLVVAVAIVAPRFGRRPTASVSGTTSGPASGLPIDPATSGAPAGAVPTAHHAATPIGPGRPTDGTSA</sequence>
<proteinExistence type="predicted"/>
<dbReference type="InterPro" id="IPR020846">
    <property type="entry name" value="MFS_dom"/>
</dbReference>
<protein>
    <submittedName>
        <fullName evidence="8">MFS transporter</fullName>
    </submittedName>
</protein>
<evidence type="ECO:0000256" key="3">
    <source>
        <dbReference type="ARBA" id="ARBA00022989"/>
    </source>
</evidence>
<dbReference type="PANTHER" id="PTHR23514:SF13">
    <property type="entry name" value="INNER MEMBRANE PROTEIN YBJJ"/>
    <property type="match status" value="1"/>
</dbReference>
<reference evidence="8 9" key="1">
    <citation type="submission" date="2019-01" db="EMBL/GenBank/DDBJ databases">
        <title>Draft genome sequence of Cellulomonas takizawaensis strain TKZ-21.</title>
        <authorList>
            <person name="Yamamura H."/>
            <person name="Hayashi T."/>
            <person name="Hamada M."/>
            <person name="Serisawa Y."/>
            <person name="Matsuyama K."/>
            <person name="Nakagawa Y."/>
            <person name="Otoguro M."/>
            <person name="Yanagida F."/>
            <person name="Hayakawa M."/>
        </authorList>
    </citation>
    <scope>NUCLEOTIDE SEQUENCE [LARGE SCALE GENOMIC DNA]</scope>
    <source>
        <strain evidence="8 9">NBRC12680</strain>
    </source>
</reference>
<evidence type="ECO:0000256" key="1">
    <source>
        <dbReference type="ARBA" id="ARBA00004651"/>
    </source>
</evidence>
<dbReference type="PROSITE" id="PS50850">
    <property type="entry name" value="MFS"/>
    <property type="match status" value="1"/>
</dbReference>
<dbReference type="InterPro" id="IPR011701">
    <property type="entry name" value="MFS"/>
</dbReference>
<keyword evidence="3 6" id="KW-1133">Transmembrane helix</keyword>
<feature type="transmembrane region" description="Helical" evidence="6">
    <location>
        <begin position="174"/>
        <end position="194"/>
    </location>
</feature>
<feature type="transmembrane region" description="Helical" evidence="6">
    <location>
        <begin position="86"/>
        <end position="104"/>
    </location>
</feature>
<evidence type="ECO:0000256" key="6">
    <source>
        <dbReference type="SAM" id="Phobius"/>
    </source>
</evidence>
<feature type="transmembrane region" description="Helical" evidence="6">
    <location>
        <begin position="371"/>
        <end position="389"/>
    </location>
</feature>
<feature type="transmembrane region" description="Helical" evidence="6">
    <location>
        <begin position="253"/>
        <end position="273"/>
    </location>
</feature>
<feature type="transmembrane region" description="Helical" evidence="6">
    <location>
        <begin position="215"/>
        <end position="233"/>
    </location>
</feature>
<feature type="transmembrane region" description="Helical" evidence="6">
    <location>
        <begin position="54"/>
        <end position="74"/>
    </location>
</feature>
<feature type="transmembrane region" description="Helical" evidence="6">
    <location>
        <begin position="310"/>
        <end position="332"/>
    </location>
</feature>
<name>A0A402DNP8_9CELL</name>
<keyword evidence="4 6" id="KW-0472">Membrane</keyword>
<evidence type="ECO:0000313" key="9">
    <source>
        <dbReference type="Proteomes" id="UP000289954"/>
    </source>
</evidence>
<dbReference type="Proteomes" id="UP000289954">
    <property type="component" value="Unassembled WGS sequence"/>
</dbReference>
<dbReference type="EMBL" id="BIMR01000042">
    <property type="protein sequence ID" value="GCE75749.1"/>
    <property type="molecule type" value="Genomic_DNA"/>
</dbReference>
<keyword evidence="2 6" id="KW-0812">Transmembrane</keyword>
<feature type="transmembrane region" description="Helical" evidence="6">
    <location>
        <begin position="110"/>
        <end position="127"/>
    </location>
</feature>
<dbReference type="Gene3D" id="1.20.1250.20">
    <property type="entry name" value="MFS general substrate transporter like domains"/>
    <property type="match status" value="2"/>
</dbReference>
<evidence type="ECO:0000313" key="8">
    <source>
        <dbReference type="EMBL" id="GCE75749.1"/>
    </source>
</evidence>
<dbReference type="PANTHER" id="PTHR23514">
    <property type="entry name" value="BYPASS OF STOP CODON PROTEIN 6"/>
    <property type="match status" value="1"/>
</dbReference>
<dbReference type="InterPro" id="IPR036259">
    <property type="entry name" value="MFS_trans_sf"/>
</dbReference>
<feature type="transmembrane region" description="Helical" evidence="6">
    <location>
        <begin position="344"/>
        <end position="365"/>
    </location>
</feature>
<dbReference type="GO" id="GO:0022857">
    <property type="term" value="F:transmembrane transporter activity"/>
    <property type="evidence" value="ECO:0007669"/>
    <property type="project" value="InterPro"/>
</dbReference>
<evidence type="ECO:0000256" key="5">
    <source>
        <dbReference type="SAM" id="MobiDB-lite"/>
    </source>
</evidence>
<feature type="transmembrane region" description="Helical" evidence="6">
    <location>
        <begin position="148"/>
        <end position="168"/>
    </location>
</feature>
<comment type="caution">
    <text evidence="8">The sequence shown here is derived from an EMBL/GenBank/DDBJ whole genome shotgun (WGS) entry which is preliminary data.</text>
</comment>
<dbReference type="RefSeq" id="WP_246013042.1">
    <property type="nucleotide sequence ID" value="NZ_BIMR01000042.1"/>
</dbReference>
<feature type="region of interest" description="Disordered" evidence="5">
    <location>
        <begin position="395"/>
        <end position="446"/>
    </location>
</feature>
<feature type="compositionally biased region" description="Polar residues" evidence="5">
    <location>
        <begin position="398"/>
        <end position="407"/>
    </location>
</feature>
<dbReference type="InterPro" id="IPR051788">
    <property type="entry name" value="MFS_Transporter"/>
</dbReference>
<feature type="transmembrane region" description="Helical" evidence="6">
    <location>
        <begin position="285"/>
        <end position="304"/>
    </location>
</feature>
<evidence type="ECO:0000256" key="4">
    <source>
        <dbReference type="ARBA" id="ARBA00023136"/>
    </source>
</evidence>